<proteinExistence type="predicted"/>
<evidence type="ECO:0000313" key="1">
    <source>
        <dbReference type="EMBL" id="EEG27298.1"/>
    </source>
</evidence>
<organism evidence="1 2">
    <name type="scientific">Corynebacterium matruchotii ATCC 33806</name>
    <dbReference type="NCBI Taxonomy" id="566549"/>
    <lineage>
        <taxon>Bacteria</taxon>
        <taxon>Bacillati</taxon>
        <taxon>Actinomycetota</taxon>
        <taxon>Actinomycetes</taxon>
        <taxon>Mycobacteriales</taxon>
        <taxon>Corynebacteriaceae</taxon>
        <taxon>Corynebacterium</taxon>
    </lineage>
</organism>
<dbReference type="EMBL" id="ACEB01000018">
    <property type="protein sequence ID" value="EEG27298.1"/>
    <property type="molecule type" value="Genomic_DNA"/>
</dbReference>
<comment type="caution">
    <text evidence="1">The sequence shown here is derived from an EMBL/GenBank/DDBJ whole genome shotgun (WGS) entry which is preliminary data.</text>
</comment>
<dbReference type="AlphaFoldDB" id="C0E296"/>
<evidence type="ECO:0000313" key="2">
    <source>
        <dbReference type="Proteomes" id="UP000006247"/>
    </source>
</evidence>
<sequence length="43" mass="4829">MGVWAGMVIMGDTSSWSQVKAIRAPLWKQKISDEPSHAPDRYP</sequence>
<dbReference type="HOGENOM" id="CLU_3232374_0_0_11"/>
<protein>
    <submittedName>
        <fullName evidence="1">Uncharacterized protein</fullName>
    </submittedName>
</protein>
<dbReference type="Proteomes" id="UP000006247">
    <property type="component" value="Unassembled WGS sequence"/>
</dbReference>
<name>C0E296_9CORY</name>
<accession>C0E296</accession>
<reference evidence="1 2" key="1">
    <citation type="submission" date="2009-01" db="EMBL/GenBank/DDBJ databases">
        <authorList>
            <person name="Fulton L."/>
            <person name="Clifton S."/>
            <person name="Chinwalla A.T."/>
            <person name="Mitreva M."/>
            <person name="Sodergren E."/>
            <person name="Weinstock G."/>
            <person name="Clifton S."/>
            <person name="Dooling D.J."/>
            <person name="Fulton B."/>
            <person name="Minx P."/>
            <person name="Pepin K.H."/>
            <person name="Johnson M."/>
            <person name="Bhonagiri V."/>
            <person name="Nash W.E."/>
            <person name="Mardis E.R."/>
            <person name="Wilson R.K."/>
        </authorList>
    </citation>
    <scope>NUCLEOTIDE SEQUENCE [LARGE SCALE GENOMIC DNA]</scope>
    <source>
        <strain evidence="1 2">ATCC 33806</strain>
    </source>
</reference>
<gene>
    <name evidence="1" type="ORF">CORMATOL_01101</name>
</gene>